<accession>A0A6C0E729</accession>
<protein>
    <submittedName>
        <fullName evidence="1">Uncharacterized protein</fullName>
    </submittedName>
</protein>
<reference evidence="1" key="1">
    <citation type="journal article" date="2020" name="Nature">
        <title>Giant virus diversity and host interactions through global metagenomics.</title>
        <authorList>
            <person name="Schulz F."/>
            <person name="Roux S."/>
            <person name="Paez-Espino D."/>
            <person name="Jungbluth S."/>
            <person name="Walsh D.A."/>
            <person name="Denef V.J."/>
            <person name="McMahon K.D."/>
            <person name="Konstantinidis K.T."/>
            <person name="Eloe-Fadrosh E.A."/>
            <person name="Kyrpides N.C."/>
            <person name="Woyke T."/>
        </authorList>
    </citation>
    <scope>NUCLEOTIDE SEQUENCE</scope>
    <source>
        <strain evidence="1">GVMAG-M-3300023179-138</strain>
    </source>
</reference>
<proteinExistence type="predicted"/>
<sequence length="232" mass="27029">MIYRFSPFNKPLVKAPVPTSPPNVRIYILCHTAELLKYAKKIYKDYWAVPILMKYQDLTFENAFWKQLLEIKDEWISCDMVGVLGFKAYKKISIVMVHNAIVSGKQNYYHFWANSLPPDTFHPHMATIMTDVCRDLGIAIPTRSYCNYFMCSPTNMLDFIEWFETKAKPVVMSHRLIMTNAVYKAGRMTSQELMALCGVPYYPYVPFVFERLNIGFFTSKRTNMTPAHAKKI</sequence>
<evidence type="ECO:0000313" key="1">
    <source>
        <dbReference type="EMBL" id="QHT24380.1"/>
    </source>
</evidence>
<dbReference type="AlphaFoldDB" id="A0A6C0E729"/>
<name>A0A6C0E729_9ZZZZ</name>
<dbReference type="EMBL" id="MN739744">
    <property type="protein sequence ID" value="QHT24380.1"/>
    <property type="molecule type" value="Genomic_DNA"/>
</dbReference>
<organism evidence="1">
    <name type="scientific">viral metagenome</name>
    <dbReference type="NCBI Taxonomy" id="1070528"/>
    <lineage>
        <taxon>unclassified sequences</taxon>
        <taxon>metagenomes</taxon>
        <taxon>organismal metagenomes</taxon>
    </lineage>
</organism>